<dbReference type="Pfam" id="PF13833">
    <property type="entry name" value="EF-hand_8"/>
    <property type="match status" value="2"/>
</dbReference>
<keyword evidence="4" id="KW-0175">Coiled coil</keyword>
<name>A0A9W7BQU6_9STRA</name>
<evidence type="ECO:0000256" key="4">
    <source>
        <dbReference type="SAM" id="Coils"/>
    </source>
</evidence>
<dbReference type="GO" id="GO:0005509">
    <property type="term" value="F:calcium ion binding"/>
    <property type="evidence" value="ECO:0007669"/>
    <property type="project" value="InterPro"/>
</dbReference>
<evidence type="ECO:0000313" key="7">
    <source>
        <dbReference type="EMBL" id="GMH92062.1"/>
    </source>
</evidence>
<dbReference type="Gene3D" id="1.10.238.10">
    <property type="entry name" value="EF-hand"/>
    <property type="match status" value="4"/>
</dbReference>
<evidence type="ECO:0000259" key="6">
    <source>
        <dbReference type="PROSITE" id="PS50222"/>
    </source>
</evidence>
<feature type="compositionally biased region" description="Basic residues" evidence="5">
    <location>
        <begin position="399"/>
        <end position="410"/>
    </location>
</feature>
<evidence type="ECO:0000313" key="8">
    <source>
        <dbReference type="Proteomes" id="UP001165160"/>
    </source>
</evidence>
<evidence type="ECO:0000256" key="2">
    <source>
        <dbReference type="ARBA" id="ARBA00022737"/>
    </source>
</evidence>
<accession>A0A9W7BQU6</accession>
<feature type="domain" description="EF-hand" evidence="6">
    <location>
        <begin position="689"/>
        <end position="724"/>
    </location>
</feature>
<comment type="caution">
    <text evidence="7">The sequence shown here is derived from an EMBL/GenBank/DDBJ whole genome shotgun (WGS) entry which is preliminary data.</text>
</comment>
<dbReference type="InterPro" id="IPR002048">
    <property type="entry name" value="EF_hand_dom"/>
</dbReference>
<feature type="compositionally biased region" description="Acidic residues" evidence="5">
    <location>
        <begin position="354"/>
        <end position="366"/>
    </location>
</feature>
<organism evidence="7 8">
    <name type="scientific">Triparma verrucosa</name>
    <dbReference type="NCBI Taxonomy" id="1606542"/>
    <lineage>
        <taxon>Eukaryota</taxon>
        <taxon>Sar</taxon>
        <taxon>Stramenopiles</taxon>
        <taxon>Ochrophyta</taxon>
        <taxon>Bolidophyceae</taxon>
        <taxon>Parmales</taxon>
        <taxon>Triparmaceae</taxon>
        <taxon>Triparma</taxon>
    </lineage>
</organism>
<keyword evidence="1" id="KW-0479">Metal-binding</keyword>
<sequence length="974" mass="108002">MRKAPTKLQLVDSEINEVIRYLNLKGSNSSKVDALGRATNGNPGNSEDPTIPYTEMIATLIDGVPEGGFGNSTLEHAVEKIKCFMEGMEKEWKVMKDESVYEPKFEEIVSKQQLNAVIDFIDADGSGTLELEELSDAFRVSRRFSVTKLLSEGSIIALRQVLPSMRQQGHSIRDLLRSLNKERTGFVTRQSIHDTFEGYGMGPGDIETTQICLDGADLGQVPYATIAEAFKHASSILRKREHREEKRAIEQEKRNAAREAAEASQVVHENAFNRKDLNTVFDFLDYTKDGHIDIEETLAAFSKAKRAKVEAKMMSKGKRLLKKLFEIVKSHGLTMEDWFNSMDTTFQRDALLEETDSEDEDEENGQDADAGRQKQQLRHQPPQQVLVPDEEEEEGGGTGKRRPTWFRKGKVLPNGNQERPKGCLSSNELRMGFKKMASSRRGIKFTQTDLVNLMRYVDPDGDGDLSFDELEYALRRIYETSPEEEQRDFIFGILRKIDGLAKSNGSLLMTIFFNLDSDGSGELTRKEFVDGVMDLKPSNSGMSAGYHEPTYSSQEDLQAAIDDQELNKRELQHNQLVRIEKSGAGKILRVITEWTKERGLTVRMLVEALDTNGDGEVSAKEMIEGIKLFMEPSSRIKAAKKKKAMQAAKKVKEDRERMLAADRLQVQMRHAAACGATKALSAMEKMMRKNCMRVVDLYDKIDKDGDGEVDATELRKALKKCGLYLSKTDVRGLVKFLDTSLDGFVGCDELEAAIKAFRRFSWQKKEIEELLKNVADINICERCDTMEEVFGIAVGEGHFSEVSGSMVVDGLARMRGDKGSRLWMFRHKDNGGGLGGFDDDASVGSMMSSVGSTMKGGGGVRGGTMGPPSKRSPKGVFGGMRNTTGPGGKRYKKKKKQKAGGTGSFLPTIGRGGGGGGGGGLYGTGSSLADIGAEWTPAYVERLYNLNQQAAFKALFRDDDNIGRMTGSPSTLYK</sequence>
<gene>
    <name evidence="7" type="ORF">TrVE_jg2782</name>
</gene>
<feature type="domain" description="EF-hand" evidence="6">
    <location>
        <begin position="272"/>
        <end position="307"/>
    </location>
</feature>
<dbReference type="SMART" id="SM00054">
    <property type="entry name" value="EFh"/>
    <property type="match status" value="6"/>
</dbReference>
<keyword evidence="2" id="KW-0677">Repeat</keyword>
<feature type="region of interest" description="Disordered" evidence="5">
    <location>
        <begin position="354"/>
        <end position="422"/>
    </location>
</feature>
<keyword evidence="8" id="KW-1185">Reference proteome</keyword>
<proteinExistence type="predicted"/>
<feature type="coiled-coil region" evidence="4">
    <location>
        <begin position="239"/>
        <end position="266"/>
    </location>
</feature>
<dbReference type="PROSITE" id="PS00018">
    <property type="entry name" value="EF_HAND_1"/>
    <property type="match status" value="5"/>
</dbReference>
<feature type="domain" description="EF-hand" evidence="6">
    <location>
        <begin position="503"/>
        <end position="538"/>
    </location>
</feature>
<protein>
    <recommendedName>
        <fullName evidence="6">EF-hand domain-containing protein</fullName>
    </recommendedName>
</protein>
<dbReference type="CDD" id="cd00051">
    <property type="entry name" value="EFh"/>
    <property type="match status" value="2"/>
</dbReference>
<feature type="domain" description="EF-hand" evidence="6">
    <location>
        <begin position="445"/>
        <end position="480"/>
    </location>
</feature>
<dbReference type="EMBL" id="BRXX01000123">
    <property type="protein sequence ID" value="GMH92062.1"/>
    <property type="molecule type" value="Genomic_DNA"/>
</dbReference>
<feature type="region of interest" description="Disordered" evidence="5">
    <location>
        <begin position="852"/>
        <end position="910"/>
    </location>
</feature>
<evidence type="ECO:0000256" key="3">
    <source>
        <dbReference type="ARBA" id="ARBA00022837"/>
    </source>
</evidence>
<feature type="domain" description="EF-hand" evidence="6">
    <location>
        <begin position="597"/>
        <end position="632"/>
    </location>
</feature>
<feature type="compositionally biased region" description="Basic residues" evidence="5">
    <location>
        <begin position="889"/>
        <end position="898"/>
    </location>
</feature>
<reference evidence="8" key="1">
    <citation type="journal article" date="2023" name="Commun. Biol.">
        <title>Genome analysis of Parmales, the sister group of diatoms, reveals the evolutionary specialization of diatoms from phago-mixotrophs to photoautotrophs.</title>
        <authorList>
            <person name="Ban H."/>
            <person name="Sato S."/>
            <person name="Yoshikawa S."/>
            <person name="Yamada K."/>
            <person name="Nakamura Y."/>
            <person name="Ichinomiya M."/>
            <person name="Sato N."/>
            <person name="Blanc-Mathieu R."/>
            <person name="Endo H."/>
            <person name="Kuwata A."/>
            <person name="Ogata H."/>
        </authorList>
    </citation>
    <scope>NUCLEOTIDE SEQUENCE [LARGE SCALE GENOMIC DNA]</scope>
    <source>
        <strain evidence="8">NIES 3699</strain>
    </source>
</reference>
<dbReference type="Pfam" id="PF13202">
    <property type="entry name" value="EF-hand_5"/>
    <property type="match status" value="3"/>
</dbReference>
<dbReference type="AlphaFoldDB" id="A0A9W7BQU6"/>
<dbReference type="PANTHER" id="PTHR34524:SF6">
    <property type="entry name" value="CALCYPHOSINE LIKE"/>
    <property type="match status" value="1"/>
</dbReference>
<evidence type="ECO:0000256" key="5">
    <source>
        <dbReference type="SAM" id="MobiDB-lite"/>
    </source>
</evidence>
<feature type="domain" description="EF-hand" evidence="6">
    <location>
        <begin position="109"/>
        <end position="144"/>
    </location>
</feature>
<dbReference type="InterPro" id="IPR051581">
    <property type="entry name" value="Ca-bind"/>
</dbReference>
<dbReference type="Proteomes" id="UP001165160">
    <property type="component" value="Unassembled WGS sequence"/>
</dbReference>
<dbReference type="PROSITE" id="PS50222">
    <property type="entry name" value="EF_HAND_2"/>
    <property type="match status" value="6"/>
</dbReference>
<dbReference type="PANTHER" id="PTHR34524">
    <property type="entry name" value="CALCYPHOSIN"/>
    <property type="match status" value="1"/>
</dbReference>
<feature type="compositionally biased region" description="Low complexity" evidence="5">
    <location>
        <begin position="378"/>
        <end position="387"/>
    </location>
</feature>
<dbReference type="InterPro" id="IPR011992">
    <property type="entry name" value="EF-hand-dom_pair"/>
</dbReference>
<dbReference type="SUPFAM" id="SSF47473">
    <property type="entry name" value="EF-hand"/>
    <property type="match status" value="3"/>
</dbReference>
<keyword evidence="3" id="KW-0106">Calcium</keyword>
<dbReference type="InterPro" id="IPR018247">
    <property type="entry name" value="EF_Hand_1_Ca_BS"/>
</dbReference>
<evidence type="ECO:0000256" key="1">
    <source>
        <dbReference type="ARBA" id="ARBA00022723"/>
    </source>
</evidence>
<feature type="compositionally biased region" description="Gly residues" evidence="5">
    <location>
        <begin position="854"/>
        <end position="865"/>
    </location>
</feature>